<keyword evidence="2" id="KW-1185">Reference proteome</keyword>
<organism evidence="1 2">
    <name type="scientific">Caenorhabditis japonica</name>
    <dbReference type="NCBI Taxonomy" id="281687"/>
    <lineage>
        <taxon>Eukaryota</taxon>
        <taxon>Metazoa</taxon>
        <taxon>Ecdysozoa</taxon>
        <taxon>Nematoda</taxon>
        <taxon>Chromadorea</taxon>
        <taxon>Rhabditida</taxon>
        <taxon>Rhabditina</taxon>
        <taxon>Rhabditomorpha</taxon>
        <taxon>Rhabditoidea</taxon>
        <taxon>Rhabditidae</taxon>
        <taxon>Peloderinae</taxon>
        <taxon>Caenorhabditis</taxon>
    </lineage>
</organism>
<name>A0A8R1EBM1_CAEJA</name>
<accession>A0A8R1EBM1</accession>
<protein>
    <submittedName>
        <fullName evidence="1">Uncharacterized protein</fullName>
    </submittedName>
</protein>
<dbReference type="AlphaFoldDB" id="A0A8R1EBM1"/>
<evidence type="ECO:0000313" key="2">
    <source>
        <dbReference type="Proteomes" id="UP000005237"/>
    </source>
</evidence>
<sequence length="186" mass="21899">MTKTKGKVDLIPNQQFAIAIARQLAVQFNVDRSTDYKHTSDFCSLAGARFWQESDPFAIGDPAQLIVLNINDNLISYQFAIEKTEHLYGAKLVTHNSPFQILLDTFGKKKKYRMMNEKKEAMRKYCKKMYRKTDLDIYLFGKKFWKNVRVHFLAPNYQLALLFIEERLPLKTVDEWFRAQYVSIIN</sequence>
<reference evidence="2" key="1">
    <citation type="submission" date="2010-08" db="EMBL/GenBank/DDBJ databases">
        <authorList>
            <consortium name="Caenorhabditis japonica Sequencing Consortium"/>
            <person name="Wilson R.K."/>
        </authorList>
    </citation>
    <scope>NUCLEOTIDE SEQUENCE [LARGE SCALE GENOMIC DNA]</scope>
    <source>
        <strain evidence="2">DF5081</strain>
    </source>
</reference>
<dbReference type="EnsemblMetazoa" id="CJA32826.1">
    <property type="protein sequence ID" value="CJA32826.1"/>
    <property type="gene ID" value="WBGene00208673"/>
</dbReference>
<evidence type="ECO:0000313" key="1">
    <source>
        <dbReference type="EnsemblMetazoa" id="CJA32826.1"/>
    </source>
</evidence>
<reference evidence="1" key="2">
    <citation type="submission" date="2022-06" db="UniProtKB">
        <authorList>
            <consortium name="EnsemblMetazoa"/>
        </authorList>
    </citation>
    <scope>IDENTIFICATION</scope>
    <source>
        <strain evidence="1">DF5081</strain>
    </source>
</reference>
<proteinExistence type="predicted"/>
<dbReference type="Proteomes" id="UP000005237">
    <property type="component" value="Unassembled WGS sequence"/>
</dbReference>